<dbReference type="PANTHER" id="PTHR33048">
    <property type="entry name" value="PTH11-LIKE INTEGRAL MEMBRANE PROTEIN (AFU_ORTHOLOGUE AFUA_5G11245)"/>
    <property type="match status" value="1"/>
</dbReference>
<dbReference type="Proteomes" id="UP000324767">
    <property type="component" value="Unassembled WGS sequence"/>
</dbReference>
<feature type="transmembrane region" description="Helical" evidence="7">
    <location>
        <begin position="20"/>
        <end position="38"/>
    </location>
</feature>
<comment type="similarity">
    <text evidence="5">Belongs to the SAT4 family.</text>
</comment>
<protein>
    <recommendedName>
        <fullName evidence="8">Rhodopsin domain-containing protein</fullName>
    </recommendedName>
</protein>
<comment type="caution">
    <text evidence="9">The sequence shown here is derived from an EMBL/GenBank/DDBJ whole genome shotgun (WGS) entry which is preliminary data.</text>
</comment>
<evidence type="ECO:0000256" key="7">
    <source>
        <dbReference type="SAM" id="Phobius"/>
    </source>
</evidence>
<dbReference type="Pfam" id="PF20684">
    <property type="entry name" value="Fung_rhodopsin"/>
    <property type="match status" value="1"/>
</dbReference>
<feature type="domain" description="Rhodopsin" evidence="8">
    <location>
        <begin position="32"/>
        <end position="277"/>
    </location>
</feature>
<feature type="transmembrane region" description="Helical" evidence="7">
    <location>
        <begin position="217"/>
        <end position="237"/>
    </location>
</feature>
<keyword evidence="3 7" id="KW-1133">Transmembrane helix</keyword>
<evidence type="ECO:0000313" key="9">
    <source>
        <dbReference type="EMBL" id="KAA6406929.1"/>
    </source>
</evidence>
<feature type="transmembrane region" description="Helical" evidence="7">
    <location>
        <begin position="177"/>
        <end position="201"/>
    </location>
</feature>
<feature type="transmembrane region" description="Helical" evidence="7">
    <location>
        <begin position="257"/>
        <end position="278"/>
    </location>
</feature>
<feature type="transmembrane region" description="Helical" evidence="7">
    <location>
        <begin position="104"/>
        <end position="124"/>
    </location>
</feature>
<evidence type="ECO:0000256" key="2">
    <source>
        <dbReference type="ARBA" id="ARBA00022692"/>
    </source>
</evidence>
<organism evidence="9 10">
    <name type="scientific">Lasallia pustulata</name>
    <dbReference type="NCBI Taxonomy" id="136370"/>
    <lineage>
        <taxon>Eukaryota</taxon>
        <taxon>Fungi</taxon>
        <taxon>Dikarya</taxon>
        <taxon>Ascomycota</taxon>
        <taxon>Pezizomycotina</taxon>
        <taxon>Lecanoromycetes</taxon>
        <taxon>OSLEUM clade</taxon>
        <taxon>Umbilicariomycetidae</taxon>
        <taxon>Umbilicariales</taxon>
        <taxon>Umbilicariaceae</taxon>
        <taxon>Lasallia</taxon>
    </lineage>
</organism>
<dbReference type="InterPro" id="IPR049326">
    <property type="entry name" value="Rhodopsin_dom_fungi"/>
</dbReference>
<keyword evidence="2 7" id="KW-0812">Transmembrane</keyword>
<gene>
    <name evidence="9" type="ORF">FRX48_09227</name>
</gene>
<evidence type="ECO:0000256" key="6">
    <source>
        <dbReference type="SAM" id="MobiDB-lite"/>
    </source>
</evidence>
<dbReference type="EMBL" id="VXIT01000021">
    <property type="protein sequence ID" value="KAA6406929.1"/>
    <property type="molecule type" value="Genomic_DNA"/>
</dbReference>
<dbReference type="OrthoDB" id="444631at2759"/>
<reference evidence="9 10" key="1">
    <citation type="submission" date="2019-09" db="EMBL/GenBank/DDBJ databases">
        <title>The hologenome of the rock-dwelling lichen Lasallia pustulata.</title>
        <authorList>
            <person name="Greshake Tzovaras B."/>
            <person name="Segers F."/>
            <person name="Bicker A."/>
            <person name="Dal Grande F."/>
            <person name="Otte J."/>
            <person name="Hankeln T."/>
            <person name="Schmitt I."/>
            <person name="Ebersberger I."/>
        </authorList>
    </citation>
    <scope>NUCLEOTIDE SEQUENCE [LARGE SCALE GENOMIC DNA]</scope>
    <source>
        <strain evidence="9">A1-1</strain>
    </source>
</reference>
<feature type="region of interest" description="Disordered" evidence="6">
    <location>
        <begin position="311"/>
        <end position="334"/>
    </location>
</feature>
<evidence type="ECO:0000256" key="5">
    <source>
        <dbReference type="ARBA" id="ARBA00038359"/>
    </source>
</evidence>
<dbReference type="InterPro" id="IPR052337">
    <property type="entry name" value="SAT4-like"/>
</dbReference>
<evidence type="ECO:0000313" key="10">
    <source>
        <dbReference type="Proteomes" id="UP000324767"/>
    </source>
</evidence>
<evidence type="ECO:0000256" key="4">
    <source>
        <dbReference type="ARBA" id="ARBA00023136"/>
    </source>
</evidence>
<accession>A0A5M8PCA2</accession>
<keyword evidence="4 7" id="KW-0472">Membrane</keyword>
<dbReference type="AlphaFoldDB" id="A0A5M8PCA2"/>
<sequence>MSLYDEEGRIHKQAFLTSNLVLFIICLISVCARFYIRVRIQKRFSADDGILLFGVCCLICAMVLLFIFVDRMYLVEASESGIPGIELPPDIMGQAYEYQKLLDIALILTWCSIVAVKFSYLSLFKKLIDGLRPMVVYWWFVVVFNAIISAYGATVYIANCPKFYNIRVLQCTFGHGLQRSIALSVSQMILDIVGDLLILYIPSRLIWGIKVRWPQKAALSSCLCLTILTIMCTIIRISGIHTSRTVKAIDSVWETYWQFIAANIALTMTAATAFRTFFLSRVKDRAPQAPRAKDTLYSKAGRLLRSTFSPRSWRSKASADSPGDGNESNIPIELPYQIPGGTMTSIRTFINSHGRAKVNESQIMHSMVKEEHEDPWPLSTSSKAIKVQQAITQTSDDAC</sequence>
<feature type="transmembrane region" description="Helical" evidence="7">
    <location>
        <begin position="136"/>
        <end position="157"/>
    </location>
</feature>
<evidence type="ECO:0000259" key="8">
    <source>
        <dbReference type="Pfam" id="PF20684"/>
    </source>
</evidence>
<dbReference type="GO" id="GO:0016020">
    <property type="term" value="C:membrane"/>
    <property type="evidence" value="ECO:0007669"/>
    <property type="project" value="UniProtKB-SubCell"/>
</dbReference>
<feature type="transmembrane region" description="Helical" evidence="7">
    <location>
        <begin position="50"/>
        <end position="69"/>
    </location>
</feature>
<dbReference type="PANTHER" id="PTHR33048:SF92">
    <property type="entry name" value="INTEGRAL MEMBRANE PROTEIN"/>
    <property type="match status" value="1"/>
</dbReference>
<comment type="subcellular location">
    <subcellularLocation>
        <location evidence="1">Membrane</location>
        <topology evidence="1">Multi-pass membrane protein</topology>
    </subcellularLocation>
</comment>
<proteinExistence type="inferred from homology"/>
<evidence type="ECO:0000256" key="1">
    <source>
        <dbReference type="ARBA" id="ARBA00004141"/>
    </source>
</evidence>
<evidence type="ECO:0000256" key="3">
    <source>
        <dbReference type="ARBA" id="ARBA00022989"/>
    </source>
</evidence>
<name>A0A5M8PCA2_9LECA</name>